<dbReference type="InterPro" id="IPR015300">
    <property type="entry name" value="DNA-bd_pseudobarrel_sf"/>
</dbReference>
<sequence length="475" mass="54122">MLPKKFADHMRTHLPEKVALKVNGVTWDVNLEKEKNDVLIFDQANLCEKEASYFVKKGLQPNSDGSDDSGGEAKETSAEEVPDKNQGDDDSVDTLGSKRRKNHDEKSEKPIPKRQKSYGLTYISNRRPVTDAEKEKALEKARDTSKQYLNSFIVVMRPSCVYRRFFFSIPKEWEPTYVFKKGEEVILRVKDKTWVCTFNCSRYTGGFEGGWKRFAVENFLEEFVVCLFFPVVGSNVGKSVLDVSIFRVTPVVVQPTPVTTSNVDVQEISSEDGSLGDDDSDYASRNRKRRNNSGATPRGHYSGSNAHKKGLCEDEGDESSDEEMTSTDEDTGKTTPGENRTFCESSVRQATEAEKNQALKKARIAAAQYKYQYPLIEVMRPSSVRRRFFLSFSKDWKIRRKLRNDQEVILRVKEKTWTCTFSLSSNNVGLLSGWKYFVPDNKLEEDDVCVFVPVGEQNKTLVLDVIIFRARPEID</sequence>
<keyword evidence="4" id="KW-0804">Transcription</keyword>
<evidence type="ECO:0000256" key="4">
    <source>
        <dbReference type="ARBA" id="ARBA00023163"/>
    </source>
</evidence>
<dbReference type="InterPro" id="IPR044837">
    <property type="entry name" value="REM16-like"/>
</dbReference>
<feature type="compositionally biased region" description="Basic and acidic residues" evidence="6">
    <location>
        <begin position="71"/>
        <end position="87"/>
    </location>
</feature>
<reference evidence="8" key="2">
    <citation type="submission" date="2021-03" db="UniProtKB">
        <authorList>
            <consortium name="EnsemblPlants"/>
        </authorList>
    </citation>
    <scope>IDENTIFICATION</scope>
</reference>
<evidence type="ECO:0000256" key="2">
    <source>
        <dbReference type="ARBA" id="ARBA00023015"/>
    </source>
</evidence>
<evidence type="ECO:0000256" key="6">
    <source>
        <dbReference type="SAM" id="MobiDB-lite"/>
    </source>
</evidence>
<feature type="compositionally biased region" description="Basic and acidic residues" evidence="6">
    <location>
        <begin position="102"/>
        <end position="111"/>
    </location>
</feature>
<dbReference type="InterPro" id="IPR003340">
    <property type="entry name" value="B3_DNA-bd"/>
</dbReference>
<dbReference type="SMART" id="SM01019">
    <property type="entry name" value="B3"/>
    <property type="match status" value="2"/>
</dbReference>
<dbReference type="Gene3D" id="2.40.330.10">
    <property type="entry name" value="DNA-binding pseudobarrel domain"/>
    <property type="match status" value="2"/>
</dbReference>
<feature type="region of interest" description="Disordered" evidence="6">
    <location>
        <begin position="263"/>
        <end position="340"/>
    </location>
</feature>
<feature type="domain" description="TF-B3" evidence="7">
    <location>
        <begin position="375"/>
        <end position="471"/>
    </location>
</feature>
<keyword evidence="3" id="KW-0238">DNA-binding</keyword>
<dbReference type="AlphaFoldDB" id="A0A803KWB0"/>
<dbReference type="GO" id="GO:0003677">
    <property type="term" value="F:DNA binding"/>
    <property type="evidence" value="ECO:0007669"/>
    <property type="project" value="UniProtKB-KW"/>
</dbReference>
<proteinExistence type="predicted"/>
<name>A0A803KWB0_CHEQI</name>
<comment type="subcellular location">
    <subcellularLocation>
        <location evidence="1">Nucleus</location>
    </subcellularLocation>
</comment>
<evidence type="ECO:0000313" key="9">
    <source>
        <dbReference type="Proteomes" id="UP000596660"/>
    </source>
</evidence>
<evidence type="ECO:0000256" key="3">
    <source>
        <dbReference type="ARBA" id="ARBA00023125"/>
    </source>
</evidence>
<accession>A0A803KWB0</accession>
<organism evidence="8 9">
    <name type="scientific">Chenopodium quinoa</name>
    <name type="common">Quinoa</name>
    <dbReference type="NCBI Taxonomy" id="63459"/>
    <lineage>
        <taxon>Eukaryota</taxon>
        <taxon>Viridiplantae</taxon>
        <taxon>Streptophyta</taxon>
        <taxon>Embryophyta</taxon>
        <taxon>Tracheophyta</taxon>
        <taxon>Spermatophyta</taxon>
        <taxon>Magnoliopsida</taxon>
        <taxon>eudicotyledons</taxon>
        <taxon>Gunneridae</taxon>
        <taxon>Pentapetalae</taxon>
        <taxon>Caryophyllales</taxon>
        <taxon>Chenopodiaceae</taxon>
        <taxon>Chenopodioideae</taxon>
        <taxon>Atripliceae</taxon>
        <taxon>Chenopodium</taxon>
    </lineage>
</organism>
<evidence type="ECO:0000256" key="5">
    <source>
        <dbReference type="ARBA" id="ARBA00023242"/>
    </source>
</evidence>
<reference evidence="8" key="1">
    <citation type="journal article" date="2017" name="Nature">
        <title>The genome of Chenopodium quinoa.</title>
        <authorList>
            <person name="Jarvis D.E."/>
            <person name="Ho Y.S."/>
            <person name="Lightfoot D.J."/>
            <person name="Schmoeckel S.M."/>
            <person name="Li B."/>
            <person name="Borm T.J.A."/>
            <person name="Ohyanagi H."/>
            <person name="Mineta K."/>
            <person name="Michell C.T."/>
            <person name="Saber N."/>
            <person name="Kharbatia N.M."/>
            <person name="Rupper R.R."/>
            <person name="Sharp A.R."/>
            <person name="Dally N."/>
            <person name="Boughton B.A."/>
            <person name="Woo Y.H."/>
            <person name="Gao G."/>
            <person name="Schijlen E.G.W.M."/>
            <person name="Guo X."/>
            <person name="Momin A.A."/>
            <person name="Negrao S."/>
            <person name="Al-Babili S."/>
            <person name="Gehring C."/>
            <person name="Roessner U."/>
            <person name="Jung C."/>
            <person name="Murphy K."/>
            <person name="Arold S.T."/>
            <person name="Gojobori T."/>
            <person name="van der Linden C.G."/>
            <person name="van Loo E.N."/>
            <person name="Jellen E.N."/>
            <person name="Maughan P.J."/>
            <person name="Tester M."/>
        </authorList>
    </citation>
    <scope>NUCLEOTIDE SEQUENCE [LARGE SCALE GENOMIC DNA]</scope>
    <source>
        <strain evidence="8">cv. PI 614886</strain>
    </source>
</reference>
<keyword evidence="2" id="KW-0805">Transcription regulation</keyword>
<evidence type="ECO:0000256" key="1">
    <source>
        <dbReference type="ARBA" id="ARBA00004123"/>
    </source>
</evidence>
<dbReference type="PANTHER" id="PTHR31391:SF157">
    <property type="entry name" value="B3 DOMAIN-CONTAINING PROTEIN REM16"/>
    <property type="match status" value="1"/>
</dbReference>
<dbReference type="SUPFAM" id="SSF101936">
    <property type="entry name" value="DNA-binding pseudobarrel domain"/>
    <property type="match status" value="2"/>
</dbReference>
<evidence type="ECO:0000313" key="8">
    <source>
        <dbReference type="EnsemblPlants" id="AUR62003318-RA:cds"/>
    </source>
</evidence>
<dbReference type="OMA" id="ENRTFCE"/>
<keyword evidence="9" id="KW-1185">Reference proteome</keyword>
<keyword evidence="5" id="KW-0539">Nucleus</keyword>
<dbReference type="Gramene" id="AUR62003318-RA">
    <property type="protein sequence ID" value="AUR62003318-RA:cds"/>
    <property type="gene ID" value="AUR62003318"/>
</dbReference>
<dbReference type="GO" id="GO:0005634">
    <property type="term" value="C:nucleus"/>
    <property type="evidence" value="ECO:0007669"/>
    <property type="project" value="UniProtKB-SubCell"/>
</dbReference>
<dbReference type="Pfam" id="PF02362">
    <property type="entry name" value="B3"/>
    <property type="match status" value="1"/>
</dbReference>
<dbReference type="PANTHER" id="PTHR31391">
    <property type="entry name" value="B3 DOMAIN-CONTAINING PROTEIN OS11G0197600-RELATED"/>
    <property type="match status" value="1"/>
</dbReference>
<evidence type="ECO:0000259" key="7">
    <source>
        <dbReference type="PROSITE" id="PS50863"/>
    </source>
</evidence>
<feature type="domain" description="TF-B3" evidence="7">
    <location>
        <begin position="152"/>
        <end position="249"/>
    </location>
</feature>
<feature type="compositionally biased region" description="Acidic residues" evidence="6">
    <location>
        <begin position="313"/>
        <end position="329"/>
    </location>
</feature>
<dbReference type="CDD" id="cd10017">
    <property type="entry name" value="B3_DNA"/>
    <property type="match status" value="2"/>
</dbReference>
<dbReference type="PROSITE" id="PS50863">
    <property type="entry name" value="B3"/>
    <property type="match status" value="2"/>
</dbReference>
<protein>
    <recommendedName>
        <fullName evidence="7">TF-B3 domain-containing protein</fullName>
    </recommendedName>
</protein>
<dbReference type="Proteomes" id="UP000596660">
    <property type="component" value="Unplaced"/>
</dbReference>
<feature type="region of interest" description="Disordered" evidence="6">
    <location>
        <begin position="58"/>
        <end position="112"/>
    </location>
</feature>
<dbReference type="EnsemblPlants" id="AUR62003318-RA">
    <property type="protein sequence ID" value="AUR62003318-RA:cds"/>
    <property type="gene ID" value="AUR62003318"/>
</dbReference>